<reference evidence="2" key="1">
    <citation type="journal article" date="2025" name="Aquaculture">
        <title>Assessment of the bioflocculant production and safety properties of Metabacillus hrfriensis sp. nov. based on phenotypic and whole-genome sequencing analysis.</title>
        <authorList>
            <person name="Zhang R."/>
            <person name="Zhao Z."/>
            <person name="Luo L."/>
            <person name="Wang S."/>
            <person name="Guo K."/>
            <person name="Xu W."/>
        </authorList>
    </citation>
    <scope>NUCLEOTIDE SEQUENCE [LARGE SCALE GENOMIC DNA]</scope>
    <source>
        <strain evidence="2">CT-WN-B3</strain>
    </source>
</reference>
<dbReference type="Proteomes" id="UP001226091">
    <property type="component" value="Chromosome"/>
</dbReference>
<keyword evidence="1" id="KW-0687">Ribonucleoprotein</keyword>
<proteinExistence type="predicted"/>
<evidence type="ECO:0000313" key="2">
    <source>
        <dbReference type="Proteomes" id="UP001226091"/>
    </source>
</evidence>
<dbReference type="EMBL" id="CP126116">
    <property type="protein sequence ID" value="WHZ57989.1"/>
    <property type="molecule type" value="Genomic_DNA"/>
</dbReference>
<evidence type="ECO:0000313" key="1">
    <source>
        <dbReference type="EMBL" id="WHZ57989.1"/>
    </source>
</evidence>
<sequence>MKLHELKPAEGSRKTRNRVGRGTGSGNGKTSGKGHKGQNARSGGGVRPGFEGGQTPLFRRLPKRGFTNINRKDYAIVSLDKLNLFEDGTEVTTELLLEAGMISKVRSGVKVLGDGKLEKKLTVKANKFSASAKEAIEAAGGSAEVI</sequence>
<keyword evidence="1" id="KW-0689">Ribosomal protein</keyword>
<gene>
    <name evidence="1" type="primary">rplO</name>
    <name evidence="1" type="ORF">QLQ22_00840</name>
</gene>
<organism evidence="1 2">
    <name type="scientific">Metabacillus hrfriensis</name>
    <dbReference type="NCBI Taxonomy" id="3048891"/>
    <lineage>
        <taxon>Bacteria</taxon>
        <taxon>Bacillati</taxon>
        <taxon>Bacillota</taxon>
        <taxon>Bacilli</taxon>
        <taxon>Bacillales</taxon>
        <taxon>Bacillaceae</taxon>
        <taxon>Metabacillus</taxon>
    </lineage>
</organism>
<accession>A0ACD4RC15</accession>
<keyword evidence="2" id="KW-1185">Reference proteome</keyword>
<name>A0ACD4RC15_9BACI</name>
<protein>
    <submittedName>
        <fullName evidence="1">50S ribosomal protein L15</fullName>
    </submittedName>
</protein>